<organism evidence="2 3">
    <name type="scientific">Tanacetum coccineum</name>
    <dbReference type="NCBI Taxonomy" id="301880"/>
    <lineage>
        <taxon>Eukaryota</taxon>
        <taxon>Viridiplantae</taxon>
        <taxon>Streptophyta</taxon>
        <taxon>Embryophyta</taxon>
        <taxon>Tracheophyta</taxon>
        <taxon>Spermatophyta</taxon>
        <taxon>Magnoliopsida</taxon>
        <taxon>eudicotyledons</taxon>
        <taxon>Gunneridae</taxon>
        <taxon>Pentapetalae</taxon>
        <taxon>asterids</taxon>
        <taxon>campanulids</taxon>
        <taxon>Asterales</taxon>
        <taxon>Asteraceae</taxon>
        <taxon>Asteroideae</taxon>
        <taxon>Anthemideae</taxon>
        <taxon>Anthemidinae</taxon>
        <taxon>Tanacetum</taxon>
    </lineage>
</organism>
<accession>A0ABQ5GIR7</accession>
<proteinExistence type="predicted"/>
<evidence type="ECO:0000313" key="3">
    <source>
        <dbReference type="Proteomes" id="UP001151760"/>
    </source>
</evidence>
<feature type="region of interest" description="Disordered" evidence="1">
    <location>
        <begin position="308"/>
        <end position="348"/>
    </location>
</feature>
<evidence type="ECO:0000313" key="2">
    <source>
        <dbReference type="EMBL" id="GJT75590.1"/>
    </source>
</evidence>
<dbReference type="EMBL" id="BQNB010018544">
    <property type="protein sequence ID" value="GJT75590.1"/>
    <property type="molecule type" value="Genomic_DNA"/>
</dbReference>
<protein>
    <submittedName>
        <fullName evidence="2">Uncharacterized protein</fullName>
    </submittedName>
</protein>
<gene>
    <name evidence="2" type="ORF">Tco_1042315</name>
</gene>
<sequence length="348" mass="39583">MKIQAGEQVSRLGELRRHLQLWKCFRRLYFVVIVLVRNIISNSGVIFKVLQILEKVSPLLKVDRDAVKRRSKMDMKFEHKFDTHQSSNDSIGEIYLGYLGEIYIGYSGKIYLGDSGEIYIVSKGEIYLAIQAKYTLFLRAKYTGFTFRGFSKGEIYIVRNHGESLVDDSTSSYVSNANENNESYINDRHENLNEMLHDLEANDGDINQRYSSQQIHFSESPSHHIESMSFKWLIRYKKQGYIGGLHSVMSSDSAVTYTSVHSEARSWSIPSEDPYEEAARQLLEQAPRPSEYVPDPMELEDHVPVYIPEPEHPEDLVPAEDEAPIEPYITEVASAPTPPLPPPSGGGS</sequence>
<keyword evidence="3" id="KW-1185">Reference proteome</keyword>
<dbReference type="Proteomes" id="UP001151760">
    <property type="component" value="Unassembled WGS sequence"/>
</dbReference>
<name>A0ABQ5GIR7_9ASTR</name>
<comment type="caution">
    <text evidence="2">The sequence shown here is derived from an EMBL/GenBank/DDBJ whole genome shotgun (WGS) entry which is preliminary data.</text>
</comment>
<reference evidence="2" key="2">
    <citation type="submission" date="2022-01" db="EMBL/GenBank/DDBJ databases">
        <authorList>
            <person name="Yamashiro T."/>
            <person name="Shiraishi A."/>
            <person name="Satake H."/>
            <person name="Nakayama K."/>
        </authorList>
    </citation>
    <scope>NUCLEOTIDE SEQUENCE</scope>
</reference>
<feature type="compositionally biased region" description="Pro residues" evidence="1">
    <location>
        <begin position="336"/>
        <end position="348"/>
    </location>
</feature>
<evidence type="ECO:0000256" key="1">
    <source>
        <dbReference type="SAM" id="MobiDB-lite"/>
    </source>
</evidence>
<reference evidence="2" key="1">
    <citation type="journal article" date="2022" name="Int. J. Mol. Sci.">
        <title>Draft Genome of Tanacetum Coccineum: Genomic Comparison of Closely Related Tanacetum-Family Plants.</title>
        <authorList>
            <person name="Yamashiro T."/>
            <person name="Shiraishi A."/>
            <person name="Nakayama K."/>
            <person name="Satake H."/>
        </authorList>
    </citation>
    <scope>NUCLEOTIDE SEQUENCE</scope>
</reference>